<dbReference type="eggNOG" id="COG1126">
    <property type="taxonomic scope" value="Bacteria"/>
</dbReference>
<dbReference type="Proteomes" id="UP000018857">
    <property type="component" value="Unassembled WGS sequence"/>
</dbReference>
<name>W1RS93_9GAMM</name>
<dbReference type="AlphaFoldDB" id="W1RS93"/>
<comment type="caution">
    <text evidence="1">The sequence shown here is derived from an EMBL/GenBank/DDBJ whole genome shotgun (WGS) entry which is preliminary data.</text>
</comment>
<keyword evidence="2" id="KW-1185">Reference proteome</keyword>
<dbReference type="EMBL" id="AYOZ01000019">
    <property type="protein sequence ID" value="ETI60126.1"/>
    <property type="molecule type" value="Genomic_DNA"/>
</dbReference>
<evidence type="ECO:0000313" key="1">
    <source>
        <dbReference type="EMBL" id="ETI60126.1"/>
    </source>
</evidence>
<dbReference type="STRING" id="1208321.D104_10295"/>
<reference evidence="1 2" key="1">
    <citation type="journal article" date="2014" name="Genome Announc.">
        <title>Draft Genome Sequence of Marinomonas sp. Strain D104, a Polycyclic Aromatic Hydrocarbon-Degrading Bacterium from the Deep-Sea Sediment of the Arctic Ocean.</title>
        <authorList>
            <person name="Dong C."/>
            <person name="Bai X."/>
            <person name="Lai Q."/>
            <person name="Xie Y."/>
            <person name="Chen X."/>
            <person name="Shao Z."/>
        </authorList>
    </citation>
    <scope>NUCLEOTIDE SEQUENCE [LARGE SCALE GENOMIC DNA]</scope>
    <source>
        <strain evidence="1 2">D104</strain>
    </source>
</reference>
<proteinExistence type="predicted"/>
<sequence>MKCISQERLVIGCAFFDKGVIVEEGEPKAIFNQPKEDRTKTFLNAYLGQ</sequence>
<accession>W1RS93</accession>
<protein>
    <recommendedName>
        <fullName evidence="3">Amino acid ABC transporter ATP-binding protein</fullName>
    </recommendedName>
</protein>
<evidence type="ECO:0000313" key="2">
    <source>
        <dbReference type="Proteomes" id="UP000018857"/>
    </source>
</evidence>
<gene>
    <name evidence="1" type="ORF">D104_10295</name>
</gene>
<evidence type="ECO:0008006" key="3">
    <source>
        <dbReference type="Google" id="ProtNLM"/>
    </source>
</evidence>
<organism evidence="1 2">
    <name type="scientific">Marinomonas profundimaris</name>
    <dbReference type="NCBI Taxonomy" id="1208321"/>
    <lineage>
        <taxon>Bacteria</taxon>
        <taxon>Pseudomonadati</taxon>
        <taxon>Pseudomonadota</taxon>
        <taxon>Gammaproteobacteria</taxon>
        <taxon>Oceanospirillales</taxon>
        <taxon>Oceanospirillaceae</taxon>
        <taxon>Marinomonas</taxon>
    </lineage>
</organism>
<dbReference type="PATRIC" id="fig|1208321.3.peg.2040"/>